<keyword evidence="1" id="KW-0863">Zinc-finger</keyword>
<reference evidence="3" key="1">
    <citation type="submission" date="2022-09" db="EMBL/GenBank/DDBJ databases">
        <title>Complete Genomes of Fervidibacillus albus and Fervidibacillus halotolerans isolated from tidal flat sediments.</title>
        <authorList>
            <person name="Kwon K.K."/>
            <person name="Yang S.-H."/>
            <person name="Park M.J."/>
            <person name="Oh H.-M."/>
        </authorList>
    </citation>
    <scope>NUCLEOTIDE SEQUENCE</scope>
    <source>
        <strain evidence="3">MEBiC13594</strain>
    </source>
</reference>
<accession>A0A9E8LYK6</accession>
<evidence type="ECO:0000313" key="4">
    <source>
        <dbReference type="Proteomes" id="UP001164726"/>
    </source>
</evidence>
<protein>
    <submittedName>
        <fullName evidence="3">SWIM zinc finger family protein</fullName>
    </submittedName>
</protein>
<proteinExistence type="predicted"/>
<feature type="domain" description="SWIM-type" evidence="2">
    <location>
        <begin position="61"/>
        <end position="94"/>
    </location>
</feature>
<dbReference type="RefSeq" id="WP_275420275.1">
    <property type="nucleotide sequence ID" value="NZ_CP106877.1"/>
</dbReference>
<dbReference type="Proteomes" id="UP001164726">
    <property type="component" value="Chromosome"/>
</dbReference>
<dbReference type="EMBL" id="CP106877">
    <property type="protein sequence ID" value="WAA12143.1"/>
    <property type="molecule type" value="Genomic_DNA"/>
</dbReference>
<evidence type="ECO:0000259" key="2">
    <source>
        <dbReference type="PROSITE" id="PS50966"/>
    </source>
</evidence>
<keyword evidence="1" id="KW-0479">Metal-binding</keyword>
<dbReference type="PROSITE" id="PS50966">
    <property type="entry name" value="ZF_SWIM"/>
    <property type="match status" value="1"/>
</dbReference>
<keyword evidence="4" id="KW-1185">Reference proteome</keyword>
<sequence length="534" mass="63586">MLVQHLVKKMDAEMSRWLHPHHPKHMDIIEKGHLIYMQGMVRSIRRSGNGLLADVQDVVPVQVRVNLQSIYDSECTCPAPFPCKHQIAVFFQLYGKNQSVHQWINRWKRTFPLDGKEDQEMNKGMLNMLEEKNQLTAEQEKVLSVYQHGVDLVEQTFHHAVKNRPDSFNLFYLYSKITNSLNDKGYYQWELTPLYHLVVNIHVLYRLVEFNQRQQRIWESKQLVHTILAQMDQAINELPKPAPFSFDFIYEKLVEDLRELLFLEEPFSNEMLTAYWKIWNFVFTRKTLRKRELAFAEETVKKSNPDSLWHVAYSFQSFFQGDMKKALDALESCAVEQFPVVFLYLEHFQQQKNWAGFDVIAPFFITHFKGYFESLGFFEKQNVVDQIFIYFSDYVEKTNQSHLMETILIQSLPFSAKPLSSFLLSRNEYRKLVELFLYANITIDAIGREVLKDIQRQDPESALPLYHRAVAIAISEKNRTSYKKAVRYLKKLRTIYRKLKEEERWNYYFSTILEETKRLRAFQEECRRGKLIDE</sequence>
<keyword evidence="1" id="KW-0862">Zinc</keyword>
<dbReference type="GO" id="GO:0008270">
    <property type="term" value="F:zinc ion binding"/>
    <property type="evidence" value="ECO:0007669"/>
    <property type="project" value="UniProtKB-KW"/>
</dbReference>
<name>A0A9E8LYK6_9BACI</name>
<dbReference type="AlphaFoldDB" id="A0A9E8LYK6"/>
<dbReference type="InterPro" id="IPR007527">
    <property type="entry name" value="Znf_SWIM"/>
</dbReference>
<gene>
    <name evidence="3" type="ORF">OE105_11280</name>
</gene>
<dbReference type="KEGG" id="fhl:OE105_11280"/>
<evidence type="ECO:0000256" key="1">
    <source>
        <dbReference type="PROSITE-ProRule" id="PRU00325"/>
    </source>
</evidence>
<dbReference type="Pfam" id="PF04434">
    <property type="entry name" value="SWIM"/>
    <property type="match status" value="1"/>
</dbReference>
<evidence type="ECO:0000313" key="3">
    <source>
        <dbReference type="EMBL" id="WAA12143.1"/>
    </source>
</evidence>
<organism evidence="3 4">
    <name type="scientific">Fervidibacillus halotolerans</name>
    <dbReference type="NCBI Taxonomy" id="2980027"/>
    <lineage>
        <taxon>Bacteria</taxon>
        <taxon>Bacillati</taxon>
        <taxon>Bacillota</taxon>
        <taxon>Bacilli</taxon>
        <taxon>Bacillales</taxon>
        <taxon>Bacillaceae</taxon>
        <taxon>Fervidibacillus</taxon>
    </lineage>
</organism>